<feature type="region of interest" description="Disordered" evidence="1">
    <location>
        <begin position="390"/>
        <end position="422"/>
    </location>
</feature>
<organism evidence="2 3">
    <name type="scientific">Toxocara canis</name>
    <name type="common">Canine roundworm</name>
    <dbReference type="NCBI Taxonomy" id="6265"/>
    <lineage>
        <taxon>Eukaryota</taxon>
        <taxon>Metazoa</taxon>
        <taxon>Ecdysozoa</taxon>
        <taxon>Nematoda</taxon>
        <taxon>Chromadorea</taxon>
        <taxon>Rhabditida</taxon>
        <taxon>Spirurina</taxon>
        <taxon>Ascaridomorpha</taxon>
        <taxon>Ascaridoidea</taxon>
        <taxon>Toxocaridae</taxon>
        <taxon>Toxocara</taxon>
    </lineage>
</organism>
<name>A0A0B2VN95_TOXCA</name>
<dbReference type="AlphaFoldDB" id="A0A0B2VN95"/>
<keyword evidence="3" id="KW-1185">Reference proteome</keyword>
<evidence type="ECO:0000256" key="1">
    <source>
        <dbReference type="SAM" id="MobiDB-lite"/>
    </source>
</evidence>
<evidence type="ECO:0000313" key="2">
    <source>
        <dbReference type="EMBL" id="KHN82520.1"/>
    </source>
</evidence>
<dbReference type="EMBL" id="JPKZ01001342">
    <property type="protein sequence ID" value="KHN82520.1"/>
    <property type="molecule type" value="Genomic_DNA"/>
</dbReference>
<reference evidence="2 3" key="1">
    <citation type="submission" date="2014-11" db="EMBL/GenBank/DDBJ databases">
        <title>Genetic blueprint of the zoonotic pathogen Toxocara canis.</title>
        <authorList>
            <person name="Zhu X.-Q."/>
            <person name="Korhonen P.K."/>
            <person name="Cai H."/>
            <person name="Young N.D."/>
            <person name="Nejsum P."/>
            <person name="von Samson-Himmelstjerna G."/>
            <person name="Boag P.R."/>
            <person name="Tan P."/>
            <person name="Li Q."/>
            <person name="Min J."/>
            <person name="Yang Y."/>
            <person name="Wang X."/>
            <person name="Fang X."/>
            <person name="Hall R.S."/>
            <person name="Hofmann A."/>
            <person name="Sternberg P.W."/>
            <person name="Jex A.R."/>
            <person name="Gasser R.B."/>
        </authorList>
    </citation>
    <scope>NUCLEOTIDE SEQUENCE [LARGE SCALE GENOMIC DNA]</scope>
    <source>
        <strain evidence="2">PN_DK_2014</strain>
    </source>
</reference>
<comment type="caution">
    <text evidence="2">The sequence shown here is derived from an EMBL/GenBank/DDBJ whole genome shotgun (WGS) entry which is preliminary data.</text>
</comment>
<dbReference type="Proteomes" id="UP000031036">
    <property type="component" value="Unassembled WGS sequence"/>
</dbReference>
<accession>A0A0B2VN95</accession>
<evidence type="ECO:0000313" key="3">
    <source>
        <dbReference type="Proteomes" id="UP000031036"/>
    </source>
</evidence>
<feature type="region of interest" description="Disordered" evidence="1">
    <location>
        <begin position="57"/>
        <end position="85"/>
    </location>
</feature>
<feature type="compositionally biased region" description="Low complexity" evidence="1">
    <location>
        <begin position="530"/>
        <end position="541"/>
    </location>
</feature>
<feature type="region of interest" description="Disordered" evidence="1">
    <location>
        <begin position="528"/>
        <end position="551"/>
    </location>
</feature>
<gene>
    <name evidence="2" type="ORF">Tcan_15283</name>
</gene>
<feature type="compositionally biased region" description="Low complexity" evidence="1">
    <location>
        <begin position="390"/>
        <end position="404"/>
    </location>
</feature>
<sequence>MKVDVIIYPSRKPLSIAVQHQEIALRAFSPQREIFNGSGQKMLRRSSRERAERDYKAMANNKSADEESMKKRNRRKPTTHSEHRLASELTDNFGDTFVRLEDAKERLFSVTLPDESEQRETVQLVAEFCPKDVFNCRSRCQYESCGGCVHMFSCTCWNSTSNGGVLCRHCHAVLPWARAFLKISSSDIRDEGIRAEDVMTDEADNDQGSDDASAAVTVVQDGLAASVNNGDREEGVEEEADGDICMQASSEAASLSELADELDLPSSSRRLLTMTATQNAIRTTNDENPIIQSSSLISVQTCADDATTSNVAADRPENTPSYYMSDFDIVRQQLIQALQDKRLGELPEDVKRELCGSFSELTAVMHNYIWQIRKKGTFVRILGYIPNTNTANASLSPPSSTTSTVHPLNDKNTATTSEGPLYASPSLNQMVSFGRIPQIPVHQPSGFIRTAETSLNALTEPPPQIVIAHESELVNPPPPIMIREASRLPSNPPQPRLTREAEIVRRLRGSSNNVMTIEARIVKRLKDESPASMESSISSTPSPTPTDANGQRRALVVTGSKDFKFSEIKEECERIEEVAIRETPTVREKPKELGEEGPKSNMAEPIGERIQANKSSEHFEDGVTRTQNDAQSTVSNVVNSDNAKVTDWEGQNKMSAFVKLEISDSSELTTAETSMMLPPSTSQQNYFASPEARQYLGHVINVEVDKCIELLIGSPSGKEEIHAAKRPRNDFHNNSQVSCALGKCGCTGQAYQATVRDKRRNKIYERIRCSGCKRFRCAAHVLETTRCCAKGWSLIVISHYL</sequence>
<protein>
    <submittedName>
        <fullName evidence="2">Uncharacterized protein</fullName>
    </submittedName>
</protein>
<proteinExistence type="predicted"/>